<gene>
    <name evidence="2" type="ORF">AAL_08382</name>
</gene>
<evidence type="ECO:0000256" key="1">
    <source>
        <dbReference type="SAM" id="MobiDB-lite"/>
    </source>
</evidence>
<proteinExistence type="predicted"/>
<evidence type="ECO:0000313" key="3">
    <source>
        <dbReference type="Proteomes" id="UP000078544"/>
    </source>
</evidence>
<dbReference type="AlphaFoldDB" id="A0A167VFX3"/>
<feature type="compositionally biased region" description="Basic and acidic residues" evidence="1">
    <location>
        <begin position="54"/>
        <end position="67"/>
    </location>
</feature>
<accession>A0A167VFX3</accession>
<organism evidence="2 3">
    <name type="scientific">Moelleriella libera RCEF 2490</name>
    <dbReference type="NCBI Taxonomy" id="1081109"/>
    <lineage>
        <taxon>Eukaryota</taxon>
        <taxon>Fungi</taxon>
        <taxon>Dikarya</taxon>
        <taxon>Ascomycota</taxon>
        <taxon>Pezizomycotina</taxon>
        <taxon>Sordariomycetes</taxon>
        <taxon>Hypocreomycetidae</taxon>
        <taxon>Hypocreales</taxon>
        <taxon>Clavicipitaceae</taxon>
        <taxon>Moelleriella</taxon>
    </lineage>
</organism>
<dbReference type="Proteomes" id="UP000078544">
    <property type="component" value="Unassembled WGS sequence"/>
</dbReference>
<evidence type="ECO:0000313" key="2">
    <source>
        <dbReference type="EMBL" id="KZZ87471.1"/>
    </source>
</evidence>
<dbReference type="EMBL" id="AZGY01000037">
    <property type="protein sequence ID" value="KZZ87471.1"/>
    <property type="molecule type" value="Genomic_DNA"/>
</dbReference>
<comment type="caution">
    <text evidence="2">The sequence shown here is derived from an EMBL/GenBank/DDBJ whole genome shotgun (WGS) entry which is preliminary data.</text>
</comment>
<keyword evidence="3" id="KW-1185">Reference proteome</keyword>
<feature type="region of interest" description="Disordered" evidence="1">
    <location>
        <begin position="1"/>
        <end position="86"/>
    </location>
</feature>
<name>A0A167VFX3_9HYPO</name>
<reference evidence="2 3" key="1">
    <citation type="journal article" date="2016" name="Genome Biol. Evol.">
        <title>Divergent and convergent evolution of fungal pathogenicity.</title>
        <authorList>
            <person name="Shang Y."/>
            <person name="Xiao G."/>
            <person name="Zheng P."/>
            <person name="Cen K."/>
            <person name="Zhan S."/>
            <person name="Wang C."/>
        </authorList>
    </citation>
    <scope>NUCLEOTIDE SEQUENCE [LARGE SCALE GENOMIC DNA]</scope>
    <source>
        <strain evidence="2 3">RCEF 2490</strain>
    </source>
</reference>
<sequence length="86" mass="9320">MHTRTPSAVCPPKIHDMTGGLGDRDQPPAPRPATPRPTTIIQNCQWTVVPRAARGHDQAQRQEHGRPEGAVPAPGLVNRPAKEQHA</sequence>
<protein>
    <submittedName>
        <fullName evidence="2">Uncharacterized protein</fullName>
    </submittedName>
</protein>